<dbReference type="SUPFAM" id="SSF160104">
    <property type="entry name" value="Acetoacetate decarboxylase-like"/>
    <property type="match status" value="1"/>
</dbReference>
<dbReference type="Pfam" id="PF01494">
    <property type="entry name" value="FAD_binding_3"/>
    <property type="match status" value="1"/>
</dbReference>
<dbReference type="GO" id="GO:0016829">
    <property type="term" value="F:lyase activity"/>
    <property type="evidence" value="ECO:0007669"/>
    <property type="project" value="InterPro"/>
</dbReference>
<evidence type="ECO:0000256" key="6">
    <source>
        <dbReference type="SAM" id="MobiDB-lite"/>
    </source>
</evidence>
<dbReference type="InterPro" id="IPR002938">
    <property type="entry name" value="FAD-bd"/>
</dbReference>
<protein>
    <recommendedName>
        <fullName evidence="7">FAD-binding domain-containing protein</fullName>
    </recommendedName>
</protein>
<evidence type="ECO:0000256" key="4">
    <source>
        <dbReference type="ARBA" id="ARBA00023002"/>
    </source>
</evidence>
<keyword evidence="2" id="KW-0285">Flavoprotein</keyword>
<evidence type="ECO:0000259" key="7">
    <source>
        <dbReference type="Pfam" id="PF01494"/>
    </source>
</evidence>
<dbReference type="SUPFAM" id="SSF51905">
    <property type="entry name" value="FAD/NAD(P)-binding domain"/>
    <property type="match status" value="1"/>
</dbReference>
<evidence type="ECO:0000256" key="3">
    <source>
        <dbReference type="ARBA" id="ARBA00022827"/>
    </source>
</evidence>
<dbReference type="AlphaFoldDB" id="A0A9N9YH17"/>
<dbReference type="OrthoDB" id="1047367at2759"/>
<dbReference type="EMBL" id="CABFNQ020000647">
    <property type="protein sequence ID" value="CAH0020948.1"/>
    <property type="molecule type" value="Genomic_DNA"/>
</dbReference>
<evidence type="ECO:0000256" key="2">
    <source>
        <dbReference type="ARBA" id="ARBA00022630"/>
    </source>
</evidence>
<keyword evidence="3" id="KW-0274">FAD</keyword>
<dbReference type="Proteomes" id="UP000696573">
    <property type="component" value="Unassembled WGS sequence"/>
</dbReference>
<proteinExistence type="inferred from homology"/>
<dbReference type="Gene3D" id="3.30.9.30">
    <property type="match status" value="1"/>
</dbReference>
<evidence type="ECO:0000313" key="9">
    <source>
        <dbReference type="Proteomes" id="UP000696573"/>
    </source>
</evidence>
<organism evidence="8 9">
    <name type="scientific">Clonostachys rhizophaga</name>
    <dbReference type="NCBI Taxonomy" id="160324"/>
    <lineage>
        <taxon>Eukaryota</taxon>
        <taxon>Fungi</taxon>
        <taxon>Dikarya</taxon>
        <taxon>Ascomycota</taxon>
        <taxon>Pezizomycotina</taxon>
        <taxon>Sordariomycetes</taxon>
        <taxon>Hypocreomycetidae</taxon>
        <taxon>Hypocreales</taxon>
        <taxon>Bionectriaceae</taxon>
        <taxon>Clonostachys</taxon>
    </lineage>
</organism>
<dbReference type="GO" id="GO:0071949">
    <property type="term" value="F:FAD binding"/>
    <property type="evidence" value="ECO:0007669"/>
    <property type="project" value="InterPro"/>
</dbReference>
<feature type="domain" description="FAD-binding" evidence="7">
    <location>
        <begin position="10"/>
        <end position="175"/>
    </location>
</feature>
<reference evidence="8" key="1">
    <citation type="submission" date="2021-10" db="EMBL/GenBank/DDBJ databases">
        <authorList>
            <person name="Piombo E."/>
        </authorList>
    </citation>
    <scope>NUCLEOTIDE SEQUENCE</scope>
</reference>
<evidence type="ECO:0000256" key="1">
    <source>
        <dbReference type="ARBA" id="ARBA00007992"/>
    </source>
</evidence>
<dbReference type="InterPro" id="IPR036188">
    <property type="entry name" value="FAD/NAD-bd_sf"/>
</dbReference>
<dbReference type="InterPro" id="IPR023375">
    <property type="entry name" value="ADC_dom_sf"/>
</dbReference>
<accession>A0A9N9YH17</accession>
<dbReference type="SUPFAM" id="SSF54373">
    <property type="entry name" value="FAD-linked reductases, C-terminal domain"/>
    <property type="match status" value="1"/>
</dbReference>
<comment type="similarity">
    <text evidence="1">Belongs to the paxM FAD-dependent monooxygenase family.</text>
</comment>
<dbReference type="Pfam" id="PF06314">
    <property type="entry name" value="ADC"/>
    <property type="match status" value="1"/>
</dbReference>
<feature type="region of interest" description="Disordered" evidence="6">
    <location>
        <begin position="643"/>
        <end position="670"/>
    </location>
</feature>
<keyword evidence="5" id="KW-0503">Monooxygenase</keyword>
<comment type="caution">
    <text evidence="8">The sequence shown here is derived from an EMBL/GenBank/DDBJ whole genome shotgun (WGS) entry which is preliminary data.</text>
</comment>
<dbReference type="InterPro" id="IPR050493">
    <property type="entry name" value="FAD-dep_Monooxygenase_BioMet"/>
</dbReference>
<gene>
    <name evidence="8" type="ORF">CRHIZ90672A_00012728</name>
</gene>
<name>A0A9N9YH17_9HYPO</name>
<dbReference type="Gene3D" id="3.50.50.60">
    <property type="entry name" value="FAD/NAD(P)-binding domain"/>
    <property type="match status" value="1"/>
</dbReference>
<keyword evidence="4" id="KW-0560">Oxidoreductase</keyword>
<evidence type="ECO:0000256" key="5">
    <source>
        <dbReference type="ARBA" id="ARBA00023033"/>
    </source>
</evidence>
<dbReference type="InterPro" id="IPR010451">
    <property type="entry name" value="Acetoacetate_decarboxylase"/>
</dbReference>
<dbReference type="Gene3D" id="2.40.400.10">
    <property type="entry name" value="Acetoacetate decarboxylase-like"/>
    <property type="match status" value="1"/>
</dbReference>
<sequence length="717" mass="78941">MTDNIDRPLEIVIVGAGIAGLAAALGLRKEGHQVTLLERSELAKEVGAAIHIAPNAHGLLRELGVYPETFGANPVHGLTEYDAKNGALRMSVDLREQLKIWQHPWVLSHRVLLHEALREHSISPEGTGPPAILKTSAKVTHIDPETATVTLEDGSQVSGDLVLGADGASSNVLHQSVSRGVVAGETLKPFASGKSAFRFMIPCNEILSDSEAATLFKEGYLCLWMADDRRLVMYPCSNNTIMNFVGIHPSCLSETKREDGKTFIIHQSQISTDLDVLGWDNGASKEALLKVYEEFGPQVQALLKLADASSLKIWTLLDMDRIPRWFKGKLALLGDAAHPFLPRSVAIEDSASLIALLPRGTNPADLPQRLALYQRIRDKRAHDIQEFTRRMGADINDETRGKMNIMEFVNYNYGHDEFHNSRHELKKLLSSMNGPTYLRQPIAFGPSPSPRQDHFGRTYSSEDATFTTYTIRFKTSATYLKNLFPEGVFSFESPGTVAEATLRATELHNLPWLGGGGYCFVGLWIHGVQHVKKDGTKVLGSFIPFLFENLSDPILTGRDELGMPKLHCDIEIRKNSGRTKIFCAWRGAEFLSMTLGSAPAGPNGVIPNGDEEASKHESEGNQFVYRYVPSVGKPGEADAEYPVIIPKPTNSPTVVNRTRHGDTKDSGIEFTPGDSETFPTIHHITSFLAAIPISNILETKTVEGRGLDDLSRVQRLQ</sequence>
<dbReference type="PRINTS" id="PR00420">
    <property type="entry name" value="RNGMNOXGNASE"/>
</dbReference>
<dbReference type="PANTHER" id="PTHR13789">
    <property type="entry name" value="MONOOXYGENASE"/>
    <property type="match status" value="1"/>
</dbReference>
<evidence type="ECO:0000313" key="8">
    <source>
        <dbReference type="EMBL" id="CAH0020948.1"/>
    </source>
</evidence>
<dbReference type="PANTHER" id="PTHR13789:SF261">
    <property type="entry name" value="HYDROXYLASE, PUTATIVE (AFU_ORTHOLOGUE AFUA_7G00590)-RELATED"/>
    <property type="match status" value="1"/>
</dbReference>
<dbReference type="GO" id="GO:0004497">
    <property type="term" value="F:monooxygenase activity"/>
    <property type="evidence" value="ECO:0007669"/>
    <property type="project" value="UniProtKB-KW"/>
</dbReference>
<keyword evidence="9" id="KW-1185">Reference proteome</keyword>